<accession>A0ABY9MQT6</accession>
<dbReference type="EMBL" id="CP133218">
    <property type="protein sequence ID" value="WML91009.1"/>
    <property type="molecule type" value="Genomic_DNA"/>
</dbReference>
<evidence type="ECO:0000313" key="2">
    <source>
        <dbReference type="Proteomes" id="UP001236657"/>
    </source>
</evidence>
<proteinExistence type="predicted"/>
<reference evidence="1 2" key="1">
    <citation type="submission" date="2023-08" db="EMBL/GenBank/DDBJ databases">
        <title>New molecular markers tilS and rpoB for phylogenetic and monitoring studies of the genus Thiothrix biodiversity.</title>
        <authorList>
            <person name="Ravin N.V."/>
            <person name="Smolyakov D."/>
            <person name="Markov N.D."/>
            <person name="Beletsky A.V."/>
            <person name="Mardanov A.V."/>
            <person name="Rudenko T.S."/>
            <person name="Grabovich M.Y."/>
        </authorList>
    </citation>
    <scope>NUCLEOTIDE SEQUENCE [LARGE SCALE GENOMIC DNA]</scope>
    <source>
        <strain evidence="1 2">MK1</strain>
    </source>
</reference>
<dbReference type="Pfam" id="PF08665">
    <property type="entry name" value="PglZ"/>
    <property type="match status" value="1"/>
</dbReference>
<sequence>MTVALNQPLMDVLAAQLRAAAGHNSAVQVAPAAVLWTDEERQWQSAMPVIKQYMPELIELGAYDPATRTGPAIWLKCALAGLAEEVPLAEGAVPILYLPGVSRKDLRAIEQCPKHLQPLAELQYRGCWWAYNSTGRDWSVTAFLTSEQVGLNLDIAKDKRTQEAISTVLGELLESQVVALQGRRLETEDFHALVVGDPIKDLLGWLNDPSAKQQQWPANKWVIFRDQCQQQYGFDPAHDVPDNTLSQLCAAEQQWQPVWQRFADTAHNLPGLVSQLKSVRQASLVDEPSHFLSLNLTQERELEAELAALNRADVATLRQRLSALDQAHAKRRAWLWQRLGFSPWALIVQALAQVAEHTQTAFTGSNPQAMADAYQERFWQADAAALHAMGLAKEAQQQQVVADILALIYTPWLEQTTLNFQSLVQRKGYPGEAHVNDPANRYQVNSQVVFFVDGLRFDTAQRLLAKLAGLQATTQLSTHWSALPSLTATAKAAITPIADLLTGAQDNDSFLPVLDVNDKELSSYHLRQALDKRGWQFLEGLELGDSKGKAWIQIGDLDHMGHEQQRKMPLGIEAVLNEVAERVAGLLLAGWQHIRIVTDHGWLWVPDQLPKADIPKNATRNRLSRCAILKDNVDTEHLKVHWHWNKNVTIAMAPGISGFIAGDYYNHGGVSLQECLVPVINVNAA</sequence>
<keyword evidence="2" id="KW-1185">Reference proteome</keyword>
<gene>
    <name evidence="1" type="primary">pglZ</name>
    <name evidence="1" type="ORF">RCF98_01335</name>
</gene>
<name>A0ABY9MQT6_9GAMM</name>
<protein>
    <submittedName>
        <fullName evidence="1">BREX-1 system phosphatase PglZ type B</fullName>
    </submittedName>
</protein>
<dbReference type="Proteomes" id="UP001236657">
    <property type="component" value="Chromosome"/>
</dbReference>
<dbReference type="NCBIfam" id="NF033450">
    <property type="entry name" value="BREX_PglZ_1_B"/>
    <property type="match status" value="1"/>
</dbReference>
<dbReference type="RefSeq" id="WP_308895647.1">
    <property type="nucleotide sequence ID" value="NZ_CP133218.1"/>
</dbReference>
<evidence type="ECO:0000313" key="1">
    <source>
        <dbReference type="EMBL" id="WML91009.1"/>
    </source>
</evidence>
<organism evidence="1 2">
    <name type="scientific">Thiothrix lacustris</name>
    <dbReference type="NCBI Taxonomy" id="525917"/>
    <lineage>
        <taxon>Bacteria</taxon>
        <taxon>Pseudomonadati</taxon>
        <taxon>Pseudomonadota</taxon>
        <taxon>Gammaproteobacteria</taxon>
        <taxon>Thiotrichales</taxon>
        <taxon>Thiotrichaceae</taxon>
        <taxon>Thiothrix</taxon>
    </lineage>
</organism>